<keyword evidence="4" id="KW-1185">Reference proteome</keyword>
<dbReference type="GO" id="GO:0008270">
    <property type="term" value="F:zinc ion binding"/>
    <property type="evidence" value="ECO:0007669"/>
    <property type="project" value="UniProtKB-KW"/>
</dbReference>
<accession>A0AAD5XB87</accession>
<dbReference type="PROSITE" id="PS00028">
    <property type="entry name" value="ZINC_FINGER_C2H2_1"/>
    <property type="match status" value="1"/>
</dbReference>
<keyword evidence="1" id="KW-0862">Zinc</keyword>
<feature type="domain" description="C2H2-type" evidence="2">
    <location>
        <begin position="234"/>
        <end position="258"/>
    </location>
</feature>
<dbReference type="AlphaFoldDB" id="A0AAD5XB87"/>
<protein>
    <recommendedName>
        <fullName evidence="2">C2H2-type domain-containing protein</fullName>
    </recommendedName>
</protein>
<dbReference type="EMBL" id="JADGJH010001518">
    <property type="protein sequence ID" value="KAJ3112672.1"/>
    <property type="molecule type" value="Genomic_DNA"/>
</dbReference>
<evidence type="ECO:0000256" key="1">
    <source>
        <dbReference type="PROSITE-ProRule" id="PRU00042"/>
    </source>
</evidence>
<gene>
    <name evidence="3" type="ORF">HK100_002247</name>
</gene>
<sequence length="316" mass="35509">MRNQSTNNPDERCETQKSVCSWTLRNHFPERQPPHSFFGAGGVDLVNSSESGEIEMQTEEKTTTAIEHSSGNYLPPRSPFGSQSINLQDAQLFQKPTSPVTIARQHEYNKPPPILSLLPLPWSSGPELQAITTNHGPPANFQPIVSSYLHSPDDMYIGPVRRHSPNDFESLKFEHYENVTSRTSVLPPRYSFYLDAPEPGIAATTRQAIRFPTPPHHASAKPPPSSSSVQQQQICCTSCSQKFGRRQDLMRHLRVTHSVFFCEDCKQQFSSVTQVNTHLDSGKCENAKGVRRRGRPPLMPTVAVRDGDGTEKREFW</sequence>
<name>A0AAD5XB87_9FUNG</name>
<keyword evidence="1" id="KW-0479">Metal-binding</keyword>
<dbReference type="InterPro" id="IPR013087">
    <property type="entry name" value="Znf_C2H2_type"/>
</dbReference>
<evidence type="ECO:0000313" key="3">
    <source>
        <dbReference type="EMBL" id="KAJ3112672.1"/>
    </source>
</evidence>
<dbReference type="SMART" id="SM00355">
    <property type="entry name" value="ZnF_C2H2"/>
    <property type="match status" value="2"/>
</dbReference>
<dbReference type="Gene3D" id="3.30.160.60">
    <property type="entry name" value="Classic Zinc Finger"/>
    <property type="match status" value="1"/>
</dbReference>
<proteinExistence type="predicted"/>
<dbReference type="PROSITE" id="PS50157">
    <property type="entry name" value="ZINC_FINGER_C2H2_2"/>
    <property type="match status" value="1"/>
</dbReference>
<keyword evidence="1" id="KW-0863">Zinc-finger</keyword>
<reference evidence="3" key="1">
    <citation type="submission" date="2020-05" db="EMBL/GenBank/DDBJ databases">
        <title>Phylogenomic resolution of chytrid fungi.</title>
        <authorList>
            <person name="Stajich J.E."/>
            <person name="Amses K."/>
            <person name="Simmons R."/>
            <person name="Seto K."/>
            <person name="Myers J."/>
            <person name="Bonds A."/>
            <person name="Quandt C.A."/>
            <person name="Barry K."/>
            <person name="Liu P."/>
            <person name="Grigoriev I."/>
            <person name="Longcore J.E."/>
            <person name="James T.Y."/>
        </authorList>
    </citation>
    <scope>NUCLEOTIDE SEQUENCE</scope>
    <source>
        <strain evidence="3">JEL0513</strain>
    </source>
</reference>
<evidence type="ECO:0000259" key="2">
    <source>
        <dbReference type="PROSITE" id="PS50157"/>
    </source>
</evidence>
<evidence type="ECO:0000313" key="4">
    <source>
        <dbReference type="Proteomes" id="UP001211907"/>
    </source>
</evidence>
<organism evidence="3 4">
    <name type="scientific">Physocladia obscura</name>
    <dbReference type="NCBI Taxonomy" id="109957"/>
    <lineage>
        <taxon>Eukaryota</taxon>
        <taxon>Fungi</taxon>
        <taxon>Fungi incertae sedis</taxon>
        <taxon>Chytridiomycota</taxon>
        <taxon>Chytridiomycota incertae sedis</taxon>
        <taxon>Chytridiomycetes</taxon>
        <taxon>Chytridiales</taxon>
        <taxon>Chytriomycetaceae</taxon>
        <taxon>Physocladia</taxon>
    </lineage>
</organism>
<dbReference type="Proteomes" id="UP001211907">
    <property type="component" value="Unassembled WGS sequence"/>
</dbReference>
<comment type="caution">
    <text evidence="3">The sequence shown here is derived from an EMBL/GenBank/DDBJ whole genome shotgun (WGS) entry which is preliminary data.</text>
</comment>